<sequence length="85" mass="9621">MKLKQLLMDEGKNIVSMIIESKEMTYSSSNISKIDLIPVGVGNYTLVLNEVVFDFTDEEVEKDGNLKNGVYYFDLGKAKIEVVLR</sequence>
<reference evidence="1 2" key="1">
    <citation type="submission" date="2018-08" db="EMBL/GenBank/DDBJ databases">
        <title>A genome reference for cultivated species of the human gut microbiota.</title>
        <authorList>
            <person name="Zou Y."/>
            <person name="Xue W."/>
            <person name="Luo G."/>
        </authorList>
    </citation>
    <scope>NUCLEOTIDE SEQUENCE [LARGE SCALE GENOMIC DNA]</scope>
    <source>
        <strain evidence="1 2">AM25-1</strain>
    </source>
</reference>
<organism evidence="1 2">
    <name type="scientific">Fusobacterium mortiferum</name>
    <dbReference type="NCBI Taxonomy" id="850"/>
    <lineage>
        <taxon>Bacteria</taxon>
        <taxon>Fusobacteriati</taxon>
        <taxon>Fusobacteriota</taxon>
        <taxon>Fusobacteriia</taxon>
        <taxon>Fusobacteriales</taxon>
        <taxon>Fusobacteriaceae</taxon>
        <taxon>Fusobacterium</taxon>
    </lineage>
</organism>
<evidence type="ECO:0000313" key="1">
    <source>
        <dbReference type="EMBL" id="RHF74199.1"/>
    </source>
</evidence>
<dbReference type="Proteomes" id="UP000284676">
    <property type="component" value="Unassembled WGS sequence"/>
</dbReference>
<proteinExistence type="predicted"/>
<accession>A0A414Q060</accession>
<gene>
    <name evidence="1" type="ORF">DW663_01670</name>
</gene>
<dbReference type="AlphaFoldDB" id="A0A414Q060"/>
<dbReference type="RefSeq" id="WP_118233957.1">
    <property type="nucleotide sequence ID" value="NZ_QRHL01000002.1"/>
</dbReference>
<comment type="caution">
    <text evidence="1">The sequence shown here is derived from an EMBL/GenBank/DDBJ whole genome shotgun (WGS) entry which is preliminary data.</text>
</comment>
<protein>
    <submittedName>
        <fullName evidence="1">Uncharacterized protein</fullName>
    </submittedName>
</protein>
<dbReference type="EMBL" id="QRHL01000002">
    <property type="protein sequence ID" value="RHF74199.1"/>
    <property type="molecule type" value="Genomic_DNA"/>
</dbReference>
<evidence type="ECO:0000313" key="2">
    <source>
        <dbReference type="Proteomes" id="UP000284676"/>
    </source>
</evidence>
<name>A0A414Q060_FUSMR</name>